<keyword evidence="3" id="KW-1185">Reference proteome</keyword>
<dbReference type="STRING" id="519441.Smon_1445"/>
<evidence type="ECO:0000256" key="1">
    <source>
        <dbReference type="SAM" id="Coils"/>
    </source>
</evidence>
<dbReference type="EMBL" id="CP001779">
    <property type="protein sequence ID" value="ACZ01878.1"/>
    <property type="molecule type" value="Genomic_DNA"/>
</dbReference>
<proteinExistence type="predicted"/>
<dbReference type="Proteomes" id="UP000002072">
    <property type="component" value="Chromosome"/>
</dbReference>
<keyword evidence="1" id="KW-0175">Coiled coil</keyword>
<protein>
    <submittedName>
        <fullName evidence="2">Uncharacterized protein</fullName>
    </submittedName>
</protein>
<feature type="coiled-coil region" evidence="1">
    <location>
        <begin position="127"/>
        <end position="154"/>
    </location>
</feature>
<dbReference type="AlphaFoldDB" id="D1AVW8"/>
<organism evidence="2 3">
    <name type="scientific">Streptobacillus moniliformis (strain ATCC 14647 / DSM 12112 / NCTC 10651 / 9901)</name>
    <dbReference type="NCBI Taxonomy" id="519441"/>
    <lineage>
        <taxon>Bacteria</taxon>
        <taxon>Fusobacteriati</taxon>
        <taxon>Fusobacteriota</taxon>
        <taxon>Fusobacteriia</taxon>
        <taxon>Fusobacteriales</taxon>
        <taxon>Leptotrichiaceae</taxon>
        <taxon>Streptobacillus</taxon>
    </lineage>
</organism>
<sequence length="165" mass="18915">MKITIQQCIFLISNLTKKQNRIFLSLNSYSNIPIKVNGKDVFDKTQAKEMLALYSELEIINRDLATLKTVLNHTNSTNKINDMPISYHLEDLKNKRNLLSFLERSINSNTSSAESGVGIVNYGVLNQNILKENYRKLEKEVNSMSERIDIENSKLTIEVNLEGNY</sequence>
<dbReference type="HOGENOM" id="CLU_1600327_0_0_0"/>
<dbReference type="eggNOG" id="ENOG5032WEE">
    <property type="taxonomic scope" value="Bacteria"/>
</dbReference>
<reference evidence="2 3" key="1">
    <citation type="journal article" date="2009" name="Stand. Genomic Sci.">
        <title>Complete genome sequence of Streptobacillus moniliformis type strain (9901T).</title>
        <authorList>
            <person name="Nolan M."/>
            <person name="Gronow S."/>
            <person name="Lapidus A."/>
            <person name="Ivanova N."/>
            <person name="Copeland A."/>
            <person name="Lucas S."/>
            <person name="Del Rio T.G."/>
            <person name="Chen F."/>
            <person name="Tice H."/>
            <person name="Pitluck S."/>
            <person name="Cheng J.F."/>
            <person name="Sims D."/>
            <person name="Meincke L."/>
            <person name="Bruce D."/>
            <person name="Goodwin L."/>
            <person name="Brettin T."/>
            <person name="Han C."/>
            <person name="Detter J.C."/>
            <person name="Ovchinikova G."/>
            <person name="Pati A."/>
            <person name="Mavromatis K."/>
            <person name="Mikhailova N."/>
            <person name="Chen A."/>
            <person name="Palaniappan K."/>
            <person name="Land M."/>
            <person name="Hauser L."/>
            <person name="Chang Y.J."/>
            <person name="Jeffries C.D."/>
            <person name="Rohde M."/>
            <person name="Sproer C."/>
            <person name="Goker M."/>
            <person name="Bristow J."/>
            <person name="Eisen J.A."/>
            <person name="Markowitz V."/>
            <person name="Hugenholtz P."/>
            <person name="Kyrpides N.C."/>
            <person name="Klenk H.P."/>
            <person name="Chain P."/>
        </authorList>
    </citation>
    <scope>NUCLEOTIDE SEQUENCE [LARGE SCALE GENOMIC DNA]</scope>
    <source>
        <strain evidence="3">ATCC 14647 / DSM 12112 / NCTC 10651 / 9901</strain>
    </source>
</reference>
<dbReference type="OrthoDB" id="95347at2"/>
<dbReference type="KEGG" id="smf:Smon_1445"/>
<dbReference type="RefSeq" id="WP_012859424.1">
    <property type="nucleotide sequence ID" value="NC_013515.1"/>
</dbReference>
<name>D1AVW8_STRM9</name>
<evidence type="ECO:0000313" key="2">
    <source>
        <dbReference type="EMBL" id="ACZ01878.1"/>
    </source>
</evidence>
<dbReference type="GeneID" id="29674201"/>
<accession>D1AVW8</accession>
<evidence type="ECO:0000313" key="3">
    <source>
        <dbReference type="Proteomes" id="UP000002072"/>
    </source>
</evidence>
<gene>
    <name evidence="2" type="ordered locus">Smon_1445</name>
</gene>